<feature type="transmembrane region" description="Helical" evidence="1">
    <location>
        <begin position="127"/>
        <end position="149"/>
    </location>
</feature>
<reference evidence="3" key="1">
    <citation type="submission" date="2009-07" db="EMBL/GenBank/DDBJ databases">
        <title>Complete genome sequence of Zobellia galactanivorans Dsij.</title>
        <authorList>
            <consortium name="Genoscope - CEA"/>
        </authorList>
    </citation>
    <scope>NUCLEOTIDE SEQUENCE [LARGE SCALE GENOMIC DNA]</scope>
    <source>
        <strain evidence="3">DSM 12802 / CCUG 47099 / CIP 106680 / NCIMB 13871 / Dsij</strain>
    </source>
</reference>
<dbReference type="HOGENOM" id="CLU_721509_0_0_10"/>
<protein>
    <submittedName>
        <fullName evidence="2">Uncharacterized protein</fullName>
    </submittedName>
</protein>
<keyword evidence="1" id="KW-0812">Transmembrane</keyword>
<dbReference type="AlphaFoldDB" id="G0L0K5"/>
<evidence type="ECO:0000256" key="1">
    <source>
        <dbReference type="SAM" id="Phobius"/>
    </source>
</evidence>
<dbReference type="RefSeq" id="WP_013994673.1">
    <property type="nucleotide sequence ID" value="NC_015844.1"/>
</dbReference>
<dbReference type="Proteomes" id="UP000008898">
    <property type="component" value="Chromosome"/>
</dbReference>
<dbReference type="STRING" id="63186.ZOBELLIA_3342"/>
<evidence type="ECO:0000313" key="3">
    <source>
        <dbReference type="Proteomes" id="UP000008898"/>
    </source>
</evidence>
<dbReference type="OrthoDB" id="1295312at2"/>
<dbReference type="KEGG" id="zga:ZOBELLIA_3342"/>
<proteinExistence type="predicted"/>
<keyword evidence="3" id="KW-1185">Reference proteome</keyword>
<dbReference type="EMBL" id="FP476056">
    <property type="protein sequence ID" value="CAZ97480.1"/>
    <property type="molecule type" value="Genomic_DNA"/>
</dbReference>
<gene>
    <name evidence="2" type="ordered locus">zobellia_3342</name>
</gene>
<name>G0L0K5_ZOBGA</name>
<keyword evidence="1" id="KW-0472">Membrane</keyword>
<organism evidence="2 3">
    <name type="scientific">Zobellia galactanivorans (strain DSM 12802 / CCUG 47099 / CIP 106680 / NCIMB 13871 / Dsij)</name>
    <dbReference type="NCBI Taxonomy" id="63186"/>
    <lineage>
        <taxon>Bacteria</taxon>
        <taxon>Pseudomonadati</taxon>
        <taxon>Bacteroidota</taxon>
        <taxon>Flavobacteriia</taxon>
        <taxon>Flavobacteriales</taxon>
        <taxon>Flavobacteriaceae</taxon>
        <taxon>Zobellia</taxon>
    </lineage>
</organism>
<sequence length="390" mass="45187">MISEPDQKTIEKALNDLCAHPIFVNSLVYKQLLQYLVKKAIEKEDIKEYTIGADLFGKNYVNDKNDGAVRTHMYKLRKKLVAYYADKNVQNEIIFEIKKGQYNLDFISKKEYDRHKRSLEFQIPLKWVKGIGLVLLLAFGAMWGISYYLGSPPALWEVFLKNGDKTLVVISDQYMLMHTNIQGEKHPTMYSKINSDEDLFAFKKEYPDRKLEMTDFTLVSKMAPYGIKNLDEWFFSWDSNFKIELESNLALNHIKENNIVFIGQFKTMNLSKSFFLRDSKVFSTYGDGFKVNAKGKEKIYTTQFAPDKKVEYALVSFTSLSPDKRALFFVSNNDIGVMATLRLFTDPTWLKTLEEKLPQKTSSFNALFEVSGMQRTQMSSELIELEILGN</sequence>
<accession>G0L0K5</accession>
<keyword evidence="1" id="KW-1133">Transmembrane helix</keyword>
<evidence type="ECO:0000313" key="2">
    <source>
        <dbReference type="EMBL" id="CAZ97480.1"/>
    </source>
</evidence>
<reference evidence="2 3" key="2">
    <citation type="journal article" date="2012" name="Environ. Microbiol.">
        <title>Characterization of the first alginolytic operons in a marine bacterium: from their emergence in marine Flavobacteriia to their independent transfers to marine Proteobacteria and human gut Bacteroides.</title>
        <authorList>
            <person name="Thomas F."/>
            <person name="Barbeyron T."/>
            <person name="Tonon T."/>
            <person name="Genicot S."/>
            <person name="Czjzek M."/>
            <person name="Michel G."/>
        </authorList>
    </citation>
    <scope>NUCLEOTIDE SEQUENCE [LARGE SCALE GENOMIC DNA]</scope>
    <source>
        <strain evidence="3">DSM 12802 / CCUG 47099 / CIP 106680 / NCIMB 13871 / Dsij</strain>
    </source>
</reference>